<reference evidence="11 12" key="1">
    <citation type="submission" date="2019-09" db="EMBL/GenBank/DDBJ databases">
        <authorList>
            <person name="Raiko M."/>
            <person name="Komissarov A."/>
            <person name="Rhodes A."/>
            <person name="Kliver S."/>
            <person name="Lim-Fong G."/>
            <person name="Kwan J."/>
            <person name="O'Brien S.J."/>
            <person name="Lopez J.V."/>
        </authorList>
    </citation>
    <scope>NUCLEOTIDE SEQUENCE [LARGE SCALE GENOMIC DNA]</scope>
    <source>
        <strain evidence="11">Kwan_BN1</strain>
    </source>
</reference>
<reference evidence="11 12" key="2">
    <citation type="submission" date="2020-06" db="EMBL/GenBank/DDBJ databases">
        <title>Draft genome of Bugula neritina, a colonial animal packing powerful symbionts and potential medicines.</title>
        <authorList>
            <person name="Rayko M."/>
        </authorList>
    </citation>
    <scope>NUCLEOTIDE SEQUENCE [LARGE SCALE GENOMIC DNA]</scope>
    <source>
        <strain evidence="11">Kwan_BN1</strain>
    </source>
</reference>
<keyword evidence="9" id="KW-0732">Signal</keyword>
<sequence length="139" mass="16007">MIKLHSLIILCLTVGLVTSSLLTDECLSCLRQKKKGDKTCRWNWGNKSCGTYHITKEFWLAAYERGYSYETCTKDDFCAELTMMSYFRRYGERCAKQLNKQTYQLTCGDYIRLHDGGPDGCSKFSTINASRSINMCMSR</sequence>
<keyword evidence="3" id="KW-0929">Antimicrobial</keyword>
<keyword evidence="6 8" id="KW-1015">Disulfide bond</keyword>
<evidence type="ECO:0000256" key="1">
    <source>
        <dbReference type="ARBA" id="ARBA00000632"/>
    </source>
</evidence>
<keyword evidence="12" id="KW-1185">Reference proteome</keyword>
<evidence type="ECO:0000256" key="8">
    <source>
        <dbReference type="PIRSR" id="PIRSR608597-3"/>
    </source>
</evidence>
<dbReference type="PANTHER" id="PTHR11195:SF13">
    <property type="entry name" value="INVERTEBRATE-TYPE LYSOZYME 2-RELATED"/>
    <property type="match status" value="1"/>
</dbReference>
<organism evidence="11 12">
    <name type="scientific">Bugula neritina</name>
    <name type="common">Brown bryozoan</name>
    <name type="synonym">Sertularia neritina</name>
    <dbReference type="NCBI Taxonomy" id="10212"/>
    <lineage>
        <taxon>Eukaryota</taxon>
        <taxon>Metazoa</taxon>
        <taxon>Spiralia</taxon>
        <taxon>Lophotrochozoa</taxon>
        <taxon>Bryozoa</taxon>
        <taxon>Gymnolaemata</taxon>
        <taxon>Cheilostomatida</taxon>
        <taxon>Flustrina</taxon>
        <taxon>Buguloidea</taxon>
        <taxon>Bugulidae</taxon>
        <taxon>Bugula</taxon>
    </lineage>
</organism>
<dbReference type="GO" id="GO:0003796">
    <property type="term" value="F:lysozyme activity"/>
    <property type="evidence" value="ECO:0007669"/>
    <property type="project" value="UniProtKB-EC"/>
</dbReference>
<dbReference type="Pfam" id="PF05497">
    <property type="entry name" value="Destabilase"/>
    <property type="match status" value="1"/>
</dbReference>
<name>A0A7J7K6B9_BUGNE</name>
<evidence type="ECO:0000256" key="2">
    <source>
        <dbReference type="ARBA" id="ARBA00012732"/>
    </source>
</evidence>
<dbReference type="InterPro" id="IPR008597">
    <property type="entry name" value="Invert_lysozyme"/>
</dbReference>
<evidence type="ECO:0000256" key="3">
    <source>
        <dbReference type="ARBA" id="ARBA00022529"/>
    </source>
</evidence>
<evidence type="ECO:0000256" key="9">
    <source>
        <dbReference type="SAM" id="SignalP"/>
    </source>
</evidence>
<dbReference type="GO" id="GO:0042742">
    <property type="term" value="P:defense response to bacterium"/>
    <property type="evidence" value="ECO:0007669"/>
    <property type="project" value="UniProtKB-KW"/>
</dbReference>
<dbReference type="EMBL" id="VXIV02001454">
    <property type="protein sequence ID" value="KAF6033116.1"/>
    <property type="molecule type" value="Genomic_DNA"/>
</dbReference>
<evidence type="ECO:0000313" key="11">
    <source>
        <dbReference type="EMBL" id="KAF6033116.1"/>
    </source>
</evidence>
<evidence type="ECO:0000256" key="5">
    <source>
        <dbReference type="ARBA" id="ARBA00022801"/>
    </source>
</evidence>
<comment type="catalytic activity">
    <reaction evidence="1">
        <text>Hydrolysis of (1-&gt;4)-beta-linkages between N-acetylmuramic acid and N-acetyl-D-glucosamine residues in a peptidoglycan and between N-acetyl-D-glucosamine residues in chitodextrins.</text>
        <dbReference type="EC" id="3.2.1.17"/>
    </reaction>
</comment>
<dbReference type="OrthoDB" id="6337871at2759"/>
<dbReference type="Proteomes" id="UP000593567">
    <property type="component" value="Unassembled WGS sequence"/>
</dbReference>
<comment type="caution">
    <text evidence="11">The sequence shown here is derived from an EMBL/GenBank/DDBJ whole genome shotgun (WGS) entry which is preliminary data.</text>
</comment>
<feature type="disulfide bond" evidence="8">
    <location>
        <begin position="72"/>
        <end position="78"/>
    </location>
</feature>
<feature type="signal peptide" evidence="9">
    <location>
        <begin position="1"/>
        <end position="19"/>
    </location>
</feature>
<dbReference type="PROSITE" id="PS51909">
    <property type="entry name" value="LYSOZYME_I"/>
    <property type="match status" value="1"/>
</dbReference>
<evidence type="ECO:0000313" key="12">
    <source>
        <dbReference type="Proteomes" id="UP000593567"/>
    </source>
</evidence>
<evidence type="ECO:0000256" key="7">
    <source>
        <dbReference type="ARBA" id="ARBA00023295"/>
    </source>
</evidence>
<accession>A0A7J7K6B9</accession>
<evidence type="ECO:0000313" key="10">
    <source>
        <dbReference type="EMBL" id="KAF6019430.1"/>
    </source>
</evidence>
<feature type="chain" id="PRO_5033594734" description="lysozyme" evidence="9">
    <location>
        <begin position="20"/>
        <end position="139"/>
    </location>
</feature>
<evidence type="ECO:0000256" key="4">
    <source>
        <dbReference type="ARBA" id="ARBA00022638"/>
    </source>
</evidence>
<dbReference type="PANTHER" id="PTHR11195">
    <property type="entry name" value="DESTABILASE-RELATED"/>
    <property type="match status" value="1"/>
</dbReference>
<keyword evidence="7" id="KW-0326">Glycosidase</keyword>
<gene>
    <name evidence="11" type="ORF">EB796_008546</name>
    <name evidence="10" type="ORF">EB796_022237</name>
</gene>
<evidence type="ECO:0000256" key="6">
    <source>
        <dbReference type="ARBA" id="ARBA00023157"/>
    </source>
</evidence>
<dbReference type="EMBL" id="VXIV02003230">
    <property type="protein sequence ID" value="KAF6019430.1"/>
    <property type="molecule type" value="Genomic_DNA"/>
</dbReference>
<keyword evidence="4" id="KW-0081">Bacteriolytic enzyme</keyword>
<keyword evidence="5" id="KW-0378">Hydrolase</keyword>
<proteinExistence type="predicted"/>
<dbReference type="GO" id="GO:0031640">
    <property type="term" value="P:killing of cells of another organism"/>
    <property type="evidence" value="ECO:0007669"/>
    <property type="project" value="UniProtKB-KW"/>
</dbReference>
<dbReference type="Gene3D" id="1.10.530.10">
    <property type="match status" value="1"/>
</dbReference>
<feature type="disulfide bond" evidence="8">
    <location>
        <begin position="26"/>
        <end position="107"/>
    </location>
</feature>
<dbReference type="AlphaFoldDB" id="A0A7J7K6B9"/>
<dbReference type="EC" id="3.2.1.17" evidence="2"/>
<protein>
    <recommendedName>
        <fullName evidence="2">lysozyme</fullName>
        <ecNumber evidence="2">3.2.1.17</ecNumber>
    </recommendedName>
</protein>
<feature type="disulfide bond" evidence="8">
    <location>
        <begin position="40"/>
        <end position="49"/>
    </location>
</feature>